<dbReference type="RefSeq" id="WP_179482197.1">
    <property type="nucleotide sequence ID" value="NZ_JACCFW010000001.1"/>
</dbReference>
<evidence type="ECO:0000313" key="2">
    <source>
        <dbReference type="Proteomes" id="UP000571817"/>
    </source>
</evidence>
<keyword evidence="2" id="KW-1185">Reference proteome</keyword>
<accession>A0A853DLF5</accession>
<dbReference type="InterPro" id="IPR035959">
    <property type="entry name" value="RutC-like_sf"/>
</dbReference>
<evidence type="ECO:0000313" key="1">
    <source>
        <dbReference type="EMBL" id="NYJ75480.1"/>
    </source>
</evidence>
<protein>
    <submittedName>
        <fullName evidence="1">Enamine deaminase RidA (YjgF/YER057c/UK114 family)</fullName>
    </submittedName>
</protein>
<gene>
    <name evidence="1" type="ORF">HNR15_002443</name>
</gene>
<dbReference type="Gene3D" id="3.30.1330.40">
    <property type="entry name" value="RutC-like"/>
    <property type="match status" value="1"/>
</dbReference>
<proteinExistence type="predicted"/>
<name>A0A853DLF5_9MICO</name>
<comment type="caution">
    <text evidence="1">The sequence shown here is derived from an EMBL/GenBank/DDBJ whole genome shotgun (WGS) entry which is preliminary data.</text>
</comment>
<sequence length="81" mass="8395">MHVQNARGAPAGSRWIFLAGSCPLDDEGGVVGRGDVAAQAHQVMRNLQVALADAGAELRDVVSTRVLVASAERSDLVTAVL</sequence>
<dbReference type="AlphaFoldDB" id="A0A853DLF5"/>
<dbReference type="EMBL" id="JACCFW010000001">
    <property type="protein sequence ID" value="NYJ75480.1"/>
    <property type="molecule type" value="Genomic_DNA"/>
</dbReference>
<dbReference type="Pfam" id="PF01042">
    <property type="entry name" value="Ribonuc_L-PSP"/>
    <property type="match status" value="1"/>
</dbReference>
<dbReference type="Proteomes" id="UP000571817">
    <property type="component" value="Unassembled WGS sequence"/>
</dbReference>
<reference evidence="1 2" key="1">
    <citation type="submission" date="2020-07" db="EMBL/GenBank/DDBJ databases">
        <title>Sequencing the genomes of 1000 actinobacteria strains.</title>
        <authorList>
            <person name="Klenk H.-P."/>
        </authorList>
    </citation>
    <scope>NUCLEOTIDE SEQUENCE [LARGE SCALE GENOMIC DNA]</scope>
    <source>
        <strain evidence="1 2">DSM 29531</strain>
    </source>
</reference>
<organism evidence="1 2">
    <name type="scientific">Allobranchiibius huperziae</name>
    <dbReference type="NCBI Taxonomy" id="1874116"/>
    <lineage>
        <taxon>Bacteria</taxon>
        <taxon>Bacillati</taxon>
        <taxon>Actinomycetota</taxon>
        <taxon>Actinomycetes</taxon>
        <taxon>Micrococcales</taxon>
        <taxon>Dermacoccaceae</taxon>
        <taxon>Allobranchiibius</taxon>
    </lineage>
</organism>
<dbReference type="SUPFAM" id="SSF55298">
    <property type="entry name" value="YjgF-like"/>
    <property type="match status" value="1"/>
</dbReference>
<dbReference type="InterPro" id="IPR006175">
    <property type="entry name" value="YjgF/YER057c/UK114"/>
</dbReference>